<dbReference type="InterPro" id="IPR045540">
    <property type="entry name" value="YegS/DAGK_C"/>
</dbReference>
<evidence type="ECO:0000256" key="8">
    <source>
        <dbReference type="ARBA" id="ARBA00022842"/>
    </source>
</evidence>
<evidence type="ECO:0000256" key="11">
    <source>
        <dbReference type="ARBA" id="ARBA00023264"/>
    </source>
</evidence>
<dbReference type="InterPro" id="IPR016064">
    <property type="entry name" value="NAD/diacylglycerol_kinase_sf"/>
</dbReference>
<dbReference type="InterPro" id="IPR017438">
    <property type="entry name" value="ATP-NAD_kinase_N"/>
</dbReference>
<dbReference type="InterPro" id="IPR001206">
    <property type="entry name" value="Diacylglycerol_kinase_cat_dom"/>
</dbReference>
<keyword evidence="5" id="KW-0547">Nucleotide-binding</keyword>
<evidence type="ECO:0000256" key="5">
    <source>
        <dbReference type="ARBA" id="ARBA00022741"/>
    </source>
</evidence>
<organism evidence="13 14">
    <name type="scientific">Aquirufa echingensis</name>
    <dbReference type="NCBI Taxonomy" id="3096516"/>
    <lineage>
        <taxon>Bacteria</taxon>
        <taxon>Pseudomonadati</taxon>
        <taxon>Bacteroidota</taxon>
        <taxon>Cytophagia</taxon>
        <taxon>Cytophagales</taxon>
        <taxon>Flectobacillaceae</taxon>
        <taxon>Aquirufa</taxon>
    </lineage>
</organism>
<name>A0ABW6D4G0_9BACT</name>
<keyword evidence="3" id="KW-0808">Transferase</keyword>
<evidence type="ECO:0000256" key="7">
    <source>
        <dbReference type="ARBA" id="ARBA00022840"/>
    </source>
</evidence>
<evidence type="ECO:0000256" key="4">
    <source>
        <dbReference type="ARBA" id="ARBA00022723"/>
    </source>
</evidence>
<keyword evidence="7" id="KW-0067">ATP-binding</keyword>
<keyword evidence="10" id="KW-0594">Phospholipid biosynthesis</keyword>
<dbReference type="EMBL" id="JBBKYA010000003">
    <property type="protein sequence ID" value="MFD3275943.1"/>
    <property type="molecule type" value="Genomic_DNA"/>
</dbReference>
<keyword evidence="9" id="KW-0443">Lipid metabolism</keyword>
<evidence type="ECO:0000259" key="12">
    <source>
        <dbReference type="PROSITE" id="PS50146"/>
    </source>
</evidence>
<evidence type="ECO:0000313" key="13">
    <source>
        <dbReference type="EMBL" id="MFD3275943.1"/>
    </source>
</evidence>
<dbReference type="PROSITE" id="PS50146">
    <property type="entry name" value="DAGK"/>
    <property type="match status" value="1"/>
</dbReference>
<comment type="cofactor">
    <cofactor evidence="1">
        <name>Mg(2+)</name>
        <dbReference type="ChEBI" id="CHEBI:18420"/>
    </cofactor>
</comment>
<sequence length="284" mass="31539">MVYFIYNPNAGNKSNRYRQKLINTLQKIPNTQLLLTEYPKHAEEIVQKLIPNHPQKIIAIGGDGTINEIGNALKGTNIPMGIIPLGSGNGLARHLHIPMQVEKAINIALKGQADYIDVLAWNQRAFFCTAGIGFDAQVAALFHAGKGRGLINYIKATFQALGSYSHTEISINQAEVQNLFSFTVANANQFGNNAFISPLSNLQDALFEIVKIQKGNLWQKAQLGISLFSKSIQHHPLVEIQQKKSIQIHCQAGIYYHLDGESLQTQTNLIKIEIMPERLLVIHP</sequence>
<dbReference type="NCBIfam" id="TIGR00147">
    <property type="entry name" value="YegS/Rv2252/BmrU family lipid kinase"/>
    <property type="match status" value="1"/>
</dbReference>
<feature type="domain" description="DAGKc" evidence="12">
    <location>
        <begin position="1"/>
        <end position="125"/>
    </location>
</feature>
<evidence type="ECO:0000256" key="3">
    <source>
        <dbReference type="ARBA" id="ARBA00022679"/>
    </source>
</evidence>
<dbReference type="Pfam" id="PF19279">
    <property type="entry name" value="YegS_C"/>
    <property type="match status" value="1"/>
</dbReference>
<evidence type="ECO:0000256" key="6">
    <source>
        <dbReference type="ARBA" id="ARBA00022777"/>
    </source>
</evidence>
<proteinExistence type="predicted"/>
<dbReference type="InterPro" id="IPR050187">
    <property type="entry name" value="Lipid_Phosphate_FormReg"/>
</dbReference>
<keyword evidence="2" id="KW-0444">Lipid biosynthesis</keyword>
<gene>
    <name evidence="13" type="ORF">SKC38_06870</name>
</gene>
<keyword evidence="11" id="KW-1208">Phospholipid metabolism</keyword>
<dbReference type="PANTHER" id="PTHR12358:SF106">
    <property type="entry name" value="LIPID KINASE YEGS"/>
    <property type="match status" value="1"/>
</dbReference>
<evidence type="ECO:0000256" key="9">
    <source>
        <dbReference type="ARBA" id="ARBA00023098"/>
    </source>
</evidence>
<dbReference type="Gene3D" id="3.40.50.10330">
    <property type="entry name" value="Probable inorganic polyphosphate/atp-NAD kinase, domain 1"/>
    <property type="match status" value="1"/>
</dbReference>
<keyword evidence="8" id="KW-0460">Magnesium</keyword>
<dbReference type="Pfam" id="PF00781">
    <property type="entry name" value="DAGK_cat"/>
    <property type="match status" value="1"/>
</dbReference>
<dbReference type="SUPFAM" id="SSF111331">
    <property type="entry name" value="NAD kinase/diacylglycerol kinase-like"/>
    <property type="match status" value="1"/>
</dbReference>
<dbReference type="RefSeq" id="WP_377976307.1">
    <property type="nucleotide sequence ID" value="NZ_JBBKYA010000003.1"/>
</dbReference>
<comment type="caution">
    <text evidence="13">The sequence shown here is derived from an EMBL/GenBank/DDBJ whole genome shotgun (WGS) entry which is preliminary data.</text>
</comment>
<reference evidence="13 14" key="1">
    <citation type="submission" date="2024-03" db="EMBL/GenBank/DDBJ databases">
        <title>Aquirufa genome sequencing.</title>
        <authorList>
            <person name="Pitt A."/>
            <person name="Hahn M.W."/>
        </authorList>
    </citation>
    <scope>NUCLEOTIDE SEQUENCE [LARGE SCALE GENOMIC DNA]</scope>
    <source>
        <strain evidence="13 14">PLAD-142S6K</strain>
    </source>
</reference>
<keyword evidence="6 13" id="KW-0418">Kinase</keyword>
<dbReference type="Gene3D" id="2.60.200.40">
    <property type="match status" value="1"/>
</dbReference>
<dbReference type="Proteomes" id="UP001598114">
    <property type="component" value="Unassembled WGS sequence"/>
</dbReference>
<evidence type="ECO:0000313" key="14">
    <source>
        <dbReference type="Proteomes" id="UP001598114"/>
    </source>
</evidence>
<evidence type="ECO:0000256" key="2">
    <source>
        <dbReference type="ARBA" id="ARBA00022516"/>
    </source>
</evidence>
<dbReference type="SMART" id="SM00046">
    <property type="entry name" value="DAGKc"/>
    <property type="match status" value="1"/>
</dbReference>
<keyword evidence="14" id="KW-1185">Reference proteome</keyword>
<keyword evidence="4" id="KW-0479">Metal-binding</keyword>
<protein>
    <submittedName>
        <fullName evidence="13">Diacylglycerol kinase family protein</fullName>
    </submittedName>
</protein>
<accession>A0ABW6D4G0</accession>
<evidence type="ECO:0000256" key="1">
    <source>
        <dbReference type="ARBA" id="ARBA00001946"/>
    </source>
</evidence>
<evidence type="ECO:0000256" key="10">
    <source>
        <dbReference type="ARBA" id="ARBA00023209"/>
    </source>
</evidence>
<dbReference type="GO" id="GO:0016301">
    <property type="term" value="F:kinase activity"/>
    <property type="evidence" value="ECO:0007669"/>
    <property type="project" value="UniProtKB-KW"/>
</dbReference>
<dbReference type="InterPro" id="IPR005218">
    <property type="entry name" value="Diacylglycerol/lipid_kinase"/>
</dbReference>
<dbReference type="PANTHER" id="PTHR12358">
    <property type="entry name" value="SPHINGOSINE KINASE"/>
    <property type="match status" value="1"/>
</dbReference>